<name>A0AAN8MQQ3_9PEZI</name>
<dbReference type="SUPFAM" id="SSF52047">
    <property type="entry name" value="RNI-like"/>
    <property type="match status" value="1"/>
</dbReference>
<sequence length="436" mass="50423">MNPPPRPSLETLPPELLSHIILHLPYKYYIHPLLLTSKRLYHIAYPHIWESLESNHTERFFYTPTSVNSKENEITGLHKLSGVARDVISNRDDDEDGDVLGFRYLRNMLFWPSDLVQNSAWAESGLFEVICGQIEAGNVQLRRVEFILDTEVSSTKALGFLTLLKEHSKTWSGFKSPHIRINIPWSKTFTRLITENFRMEDITYLRIRCDEDFPSGATGQGIQIPIDNIKRLTSLLKDLPSLEELEIHGPEDPEELFETRIEPLIPSLTDLQTAILGLKKLKELSTSTILFHPSFFVPPPENLRRLIIAQEISWEWWHKFSQYRFPRTLEQLTLDLPDAIAPATWNSPGDIDAQIRGNTVYNMKSLGLTSLRKLQLKNLPGSYKVPSDFCDLLLENNPGLDEASRRDCELARFYTNSTFKRYREEMQRRRPIGSFN</sequence>
<keyword evidence="3" id="KW-1185">Reference proteome</keyword>
<dbReference type="SUPFAM" id="SSF81383">
    <property type="entry name" value="F-box domain"/>
    <property type="match status" value="1"/>
</dbReference>
<dbReference type="Proteomes" id="UP001313282">
    <property type="component" value="Unassembled WGS sequence"/>
</dbReference>
<feature type="domain" description="F-box" evidence="1">
    <location>
        <begin position="6"/>
        <end position="52"/>
    </location>
</feature>
<evidence type="ECO:0000313" key="3">
    <source>
        <dbReference type="Proteomes" id="UP001313282"/>
    </source>
</evidence>
<proteinExistence type="predicted"/>
<protein>
    <recommendedName>
        <fullName evidence="1">F-box domain-containing protein</fullName>
    </recommendedName>
</protein>
<dbReference type="InterPro" id="IPR036047">
    <property type="entry name" value="F-box-like_dom_sf"/>
</dbReference>
<comment type="caution">
    <text evidence="2">The sequence shown here is derived from an EMBL/GenBank/DDBJ whole genome shotgun (WGS) entry which is preliminary data.</text>
</comment>
<evidence type="ECO:0000313" key="2">
    <source>
        <dbReference type="EMBL" id="KAK6339208.1"/>
    </source>
</evidence>
<dbReference type="AlphaFoldDB" id="A0AAN8MQQ3"/>
<reference evidence="2 3" key="1">
    <citation type="submission" date="2019-10" db="EMBL/GenBank/DDBJ databases">
        <authorList>
            <person name="Palmer J.M."/>
        </authorList>
    </citation>
    <scope>NUCLEOTIDE SEQUENCE [LARGE SCALE GENOMIC DNA]</scope>
    <source>
        <strain evidence="2 3">TWF718</strain>
    </source>
</reference>
<gene>
    <name evidence="2" type="ORF">TWF718_008630</name>
</gene>
<accession>A0AAN8MQQ3</accession>
<dbReference type="PROSITE" id="PS50181">
    <property type="entry name" value="FBOX"/>
    <property type="match status" value="1"/>
</dbReference>
<evidence type="ECO:0000259" key="1">
    <source>
        <dbReference type="PROSITE" id="PS50181"/>
    </source>
</evidence>
<organism evidence="2 3">
    <name type="scientific">Orbilia javanica</name>
    <dbReference type="NCBI Taxonomy" id="47235"/>
    <lineage>
        <taxon>Eukaryota</taxon>
        <taxon>Fungi</taxon>
        <taxon>Dikarya</taxon>
        <taxon>Ascomycota</taxon>
        <taxon>Pezizomycotina</taxon>
        <taxon>Orbiliomycetes</taxon>
        <taxon>Orbiliales</taxon>
        <taxon>Orbiliaceae</taxon>
        <taxon>Orbilia</taxon>
    </lineage>
</organism>
<dbReference type="InterPro" id="IPR001810">
    <property type="entry name" value="F-box_dom"/>
</dbReference>
<dbReference type="EMBL" id="JAVHNR010000006">
    <property type="protein sequence ID" value="KAK6339208.1"/>
    <property type="molecule type" value="Genomic_DNA"/>
</dbReference>